<organism evidence="2 3">
    <name type="scientific">Gossypium australe</name>
    <dbReference type="NCBI Taxonomy" id="47621"/>
    <lineage>
        <taxon>Eukaryota</taxon>
        <taxon>Viridiplantae</taxon>
        <taxon>Streptophyta</taxon>
        <taxon>Embryophyta</taxon>
        <taxon>Tracheophyta</taxon>
        <taxon>Spermatophyta</taxon>
        <taxon>Magnoliopsida</taxon>
        <taxon>eudicotyledons</taxon>
        <taxon>Gunneridae</taxon>
        <taxon>Pentapetalae</taxon>
        <taxon>rosids</taxon>
        <taxon>malvids</taxon>
        <taxon>Malvales</taxon>
        <taxon>Malvaceae</taxon>
        <taxon>Malvoideae</taxon>
        <taxon>Gossypium</taxon>
    </lineage>
</organism>
<dbReference type="EMBL" id="SMMG02000012">
    <property type="protein sequence ID" value="KAA3455218.1"/>
    <property type="molecule type" value="Genomic_DNA"/>
</dbReference>
<evidence type="ECO:0000256" key="1">
    <source>
        <dbReference type="SAM" id="Phobius"/>
    </source>
</evidence>
<dbReference type="OrthoDB" id="14246at2759"/>
<keyword evidence="1" id="KW-0472">Membrane</keyword>
<name>A0A5B6UD11_9ROSI</name>
<dbReference type="Proteomes" id="UP000325315">
    <property type="component" value="Unassembled WGS sequence"/>
</dbReference>
<gene>
    <name evidence="2" type="ORF">EPI10_018274</name>
</gene>
<keyword evidence="1" id="KW-0812">Transmembrane</keyword>
<proteinExistence type="predicted"/>
<keyword evidence="1" id="KW-1133">Transmembrane helix</keyword>
<dbReference type="AlphaFoldDB" id="A0A5B6UD11"/>
<protein>
    <submittedName>
        <fullName evidence="2">Vacuolar protein sorting-associated protein 55-like protein</fullName>
    </submittedName>
</protein>
<feature type="transmembrane region" description="Helical" evidence="1">
    <location>
        <begin position="15"/>
        <end position="36"/>
    </location>
</feature>
<sequence length="105" mass="11309">MAMTIEVILFDSSSLLAGLAFMFSASILLQILGGLLDLTNVGRTGSSGRSLAFEVSCSGQPFEPSTIKGIVPVSRFCPQPPRRVMYRFTERGSLTGEDQYLIDSG</sequence>
<evidence type="ECO:0000313" key="2">
    <source>
        <dbReference type="EMBL" id="KAA3455218.1"/>
    </source>
</evidence>
<accession>A0A5B6UD11</accession>
<evidence type="ECO:0000313" key="3">
    <source>
        <dbReference type="Proteomes" id="UP000325315"/>
    </source>
</evidence>
<keyword evidence="3" id="KW-1185">Reference proteome</keyword>
<reference evidence="3" key="1">
    <citation type="journal article" date="2019" name="Plant Biotechnol. J.">
        <title>Genome sequencing of the Australian wild diploid species Gossypium australe highlights disease resistance and delayed gland morphogenesis.</title>
        <authorList>
            <person name="Cai Y."/>
            <person name="Cai X."/>
            <person name="Wang Q."/>
            <person name="Wang P."/>
            <person name="Zhang Y."/>
            <person name="Cai C."/>
            <person name="Xu Y."/>
            <person name="Wang K."/>
            <person name="Zhou Z."/>
            <person name="Wang C."/>
            <person name="Geng S."/>
            <person name="Li B."/>
            <person name="Dong Q."/>
            <person name="Hou Y."/>
            <person name="Wang H."/>
            <person name="Ai P."/>
            <person name="Liu Z."/>
            <person name="Yi F."/>
            <person name="Sun M."/>
            <person name="An G."/>
            <person name="Cheng J."/>
            <person name="Zhang Y."/>
            <person name="Shi Q."/>
            <person name="Xie Y."/>
            <person name="Shi X."/>
            <person name="Chang Y."/>
            <person name="Huang F."/>
            <person name="Chen Y."/>
            <person name="Hong S."/>
            <person name="Mi L."/>
            <person name="Sun Q."/>
            <person name="Zhang L."/>
            <person name="Zhou B."/>
            <person name="Peng R."/>
            <person name="Zhang X."/>
            <person name="Liu F."/>
        </authorList>
    </citation>
    <scope>NUCLEOTIDE SEQUENCE [LARGE SCALE GENOMIC DNA]</scope>
    <source>
        <strain evidence="3">cv. PA1801</strain>
    </source>
</reference>
<comment type="caution">
    <text evidence="2">The sequence shown here is derived from an EMBL/GenBank/DDBJ whole genome shotgun (WGS) entry which is preliminary data.</text>
</comment>